<sequence length="494" mass="54796">MARDLSCFRLVLSLATLPTIFCSVHSAAIAEDWNQWRGPERTGYAANAPQLIQQLPEAGLKPVWTSGKIDSARDGGWGSPIVSDSIVYLFTHKKELVGEKPGPKQFPWLAPNKRTGMSDEEYAEYEKNRRNEDEARAKAYQFREFVRAYDARTGEELWVNQSDSTYTRFPQSGCPTVVGDQLFILGAGRVARCLNAKTGQELWKTPLPGEFRDEYYQASVLIAGPVAVFNASQLFGLDTSTGQIVWSGDPELTKGTHASPVCWKHNGQSYVLSIGKGGNVVCLDPASGQILWTVEADGGHASPIVKGDKLLVYGNSRKKGLRCFTLRPDGAETLWLFQRVTDKGSTPVVTDTHVYVQGERKVACVDLETGSQQWTGNLDMANPQWSSPIGAGDVGFYAYDGLVAFRLTPDAYEELFAARMNKEFLMANDDHYRAEYGLDNDELDAEERKKAYVAYEQNVGKQGPLKCSTPAFDNGFLYLRTADNLICYDLRQSP</sequence>
<evidence type="ECO:0000313" key="3">
    <source>
        <dbReference type="EMBL" id="ADY62071.1"/>
    </source>
</evidence>
<dbReference type="InterPro" id="IPR002372">
    <property type="entry name" value="PQQ_rpt_dom"/>
</dbReference>
<keyword evidence="1" id="KW-0732">Signal</keyword>
<dbReference type="STRING" id="756272.Plabr_4500"/>
<evidence type="ECO:0000259" key="2">
    <source>
        <dbReference type="Pfam" id="PF13360"/>
    </source>
</evidence>
<feature type="chain" id="PRO_5003260595" description="Pyrrolo-quinoline quinone repeat domain-containing protein" evidence="1">
    <location>
        <begin position="28"/>
        <end position="494"/>
    </location>
</feature>
<dbReference type="Proteomes" id="UP000006860">
    <property type="component" value="Chromosome"/>
</dbReference>
<dbReference type="PANTHER" id="PTHR34512">
    <property type="entry name" value="CELL SURFACE PROTEIN"/>
    <property type="match status" value="1"/>
</dbReference>
<reference evidence="4" key="1">
    <citation type="submission" date="2011-02" db="EMBL/GenBank/DDBJ databases">
        <title>The complete genome of Planctomyces brasiliensis DSM 5305.</title>
        <authorList>
            <person name="Lucas S."/>
            <person name="Copeland A."/>
            <person name="Lapidus A."/>
            <person name="Bruce D."/>
            <person name="Goodwin L."/>
            <person name="Pitluck S."/>
            <person name="Kyrpides N."/>
            <person name="Mavromatis K."/>
            <person name="Pagani I."/>
            <person name="Ivanova N."/>
            <person name="Ovchinnikova G."/>
            <person name="Lu M."/>
            <person name="Detter J.C."/>
            <person name="Han C."/>
            <person name="Land M."/>
            <person name="Hauser L."/>
            <person name="Markowitz V."/>
            <person name="Cheng J.-F."/>
            <person name="Hugenholtz P."/>
            <person name="Woyke T."/>
            <person name="Wu D."/>
            <person name="Tindall B."/>
            <person name="Pomrenke H.G."/>
            <person name="Brambilla E."/>
            <person name="Klenk H.-P."/>
            <person name="Eisen J.A."/>
        </authorList>
    </citation>
    <scope>NUCLEOTIDE SEQUENCE [LARGE SCALE GENOMIC DNA]</scope>
    <source>
        <strain evidence="4">ATCC 49424 / DSM 5305 / JCM 21570 / NBRC 103401 / IFAM 1448</strain>
    </source>
</reference>
<dbReference type="Pfam" id="PF13360">
    <property type="entry name" value="PQQ_2"/>
    <property type="match status" value="1"/>
</dbReference>
<evidence type="ECO:0000256" key="1">
    <source>
        <dbReference type="SAM" id="SignalP"/>
    </source>
</evidence>
<feature type="domain" description="Pyrrolo-quinoline quinone repeat" evidence="2">
    <location>
        <begin position="237"/>
        <end position="382"/>
    </location>
</feature>
<dbReference type="KEGG" id="pbs:Plabr_4500"/>
<dbReference type="eggNOG" id="COG1520">
    <property type="taxonomic scope" value="Bacteria"/>
</dbReference>
<dbReference type="InterPro" id="IPR015943">
    <property type="entry name" value="WD40/YVTN_repeat-like_dom_sf"/>
</dbReference>
<dbReference type="EMBL" id="CP002546">
    <property type="protein sequence ID" value="ADY62071.1"/>
    <property type="molecule type" value="Genomic_DNA"/>
</dbReference>
<protein>
    <recommendedName>
        <fullName evidence="2">Pyrrolo-quinoline quinone repeat domain-containing protein</fullName>
    </recommendedName>
</protein>
<dbReference type="SUPFAM" id="SSF50998">
    <property type="entry name" value="Quinoprotein alcohol dehydrogenase-like"/>
    <property type="match status" value="1"/>
</dbReference>
<organism evidence="3 4">
    <name type="scientific">Rubinisphaera brasiliensis (strain ATCC 49424 / DSM 5305 / JCM 21570 / IAM 15109 / NBRC 103401 / IFAM 1448)</name>
    <name type="common">Planctomyces brasiliensis</name>
    <dbReference type="NCBI Taxonomy" id="756272"/>
    <lineage>
        <taxon>Bacteria</taxon>
        <taxon>Pseudomonadati</taxon>
        <taxon>Planctomycetota</taxon>
        <taxon>Planctomycetia</taxon>
        <taxon>Planctomycetales</taxon>
        <taxon>Planctomycetaceae</taxon>
        <taxon>Rubinisphaera</taxon>
    </lineage>
</organism>
<dbReference type="HOGENOM" id="CLU_027480_2_1_0"/>
<dbReference type="Gene3D" id="2.130.10.10">
    <property type="entry name" value="YVTN repeat-like/Quinoprotein amine dehydrogenase"/>
    <property type="match status" value="1"/>
</dbReference>
<gene>
    <name evidence="3" type="ordered locus">Plabr_4500</name>
</gene>
<evidence type="ECO:0000313" key="4">
    <source>
        <dbReference type="Proteomes" id="UP000006860"/>
    </source>
</evidence>
<dbReference type="PANTHER" id="PTHR34512:SF30">
    <property type="entry name" value="OUTER MEMBRANE PROTEIN ASSEMBLY FACTOR BAMB"/>
    <property type="match status" value="1"/>
</dbReference>
<proteinExistence type="predicted"/>
<accession>F0SM92</accession>
<dbReference type="AlphaFoldDB" id="F0SM92"/>
<keyword evidence="4" id="KW-1185">Reference proteome</keyword>
<feature type="signal peptide" evidence="1">
    <location>
        <begin position="1"/>
        <end position="27"/>
    </location>
</feature>
<dbReference type="RefSeq" id="WP_013630776.1">
    <property type="nucleotide sequence ID" value="NC_015174.1"/>
</dbReference>
<dbReference type="InterPro" id="IPR011047">
    <property type="entry name" value="Quinoprotein_ADH-like_sf"/>
</dbReference>
<name>F0SM92_RUBBR</name>